<dbReference type="EMBL" id="JBHSCW010000001">
    <property type="protein sequence ID" value="MFC4350119.1"/>
    <property type="molecule type" value="Genomic_DNA"/>
</dbReference>
<organism evidence="2 3">
    <name type="scientific">Fodinicurvata halophila</name>
    <dbReference type="NCBI Taxonomy" id="1419723"/>
    <lineage>
        <taxon>Bacteria</taxon>
        <taxon>Pseudomonadati</taxon>
        <taxon>Pseudomonadota</taxon>
        <taxon>Alphaproteobacteria</taxon>
        <taxon>Rhodospirillales</taxon>
        <taxon>Rhodovibrionaceae</taxon>
        <taxon>Fodinicurvata</taxon>
    </lineage>
</organism>
<feature type="domain" description="YjiS-like" evidence="1">
    <location>
        <begin position="36"/>
        <end position="64"/>
    </location>
</feature>
<protein>
    <submittedName>
        <fullName evidence="2">DUF1127 domain-containing protein</fullName>
    </submittedName>
</protein>
<proteinExistence type="predicted"/>
<dbReference type="Proteomes" id="UP001595799">
    <property type="component" value="Unassembled WGS sequence"/>
</dbReference>
<gene>
    <name evidence="2" type="ORF">ACFOW6_01045</name>
</gene>
<evidence type="ECO:0000313" key="2">
    <source>
        <dbReference type="EMBL" id="MFC4350119.1"/>
    </source>
</evidence>
<name>A0ABV8UI04_9PROT</name>
<evidence type="ECO:0000313" key="3">
    <source>
        <dbReference type="Proteomes" id="UP001595799"/>
    </source>
</evidence>
<dbReference type="RefSeq" id="WP_382420255.1">
    <property type="nucleotide sequence ID" value="NZ_JBHSCW010000001.1"/>
</dbReference>
<comment type="caution">
    <text evidence="2">The sequence shown here is derived from an EMBL/GenBank/DDBJ whole genome shotgun (WGS) entry which is preliminary data.</text>
</comment>
<dbReference type="InterPro" id="IPR009506">
    <property type="entry name" value="YjiS-like"/>
</dbReference>
<accession>A0ABV8UI04</accession>
<keyword evidence="3" id="KW-1185">Reference proteome</keyword>
<evidence type="ECO:0000259" key="1">
    <source>
        <dbReference type="Pfam" id="PF06568"/>
    </source>
</evidence>
<sequence>MAILETTGLLAHNSPHPARGVRHPALSFWERLAAFAQARERARRHRKARAELAALDARLLCDIGCPYLERRDDRAPRYRPLAAPVLHIRAE</sequence>
<dbReference type="Pfam" id="PF06568">
    <property type="entry name" value="YjiS-like"/>
    <property type="match status" value="1"/>
</dbReference>
<reference evidence="3" key="1">
    <citation type="journal article" date="2019" name="Int. J. Syst. Evol. Microbiol.">
        <title>The Global Catalogue of Microorganisms (GCM) 10K type strain sequencing project: providing services to taxonomists for standard genome sequencing and annotation.</title>
        <authorList>
            <consortium name="The Broad Institute Genomics Platform"/>
            <consortium name="The Broad Institute Genome Sequencing Center for Infectious Disease"/>
            <person name="Wu L."/>
            <person name="Ma J."/>
        </authorList>
    </citation>
    <scope>NUCLEOTIDE SEQUENCE [LARGE SCALE GENOMIC DNA]</scope>
    <source>
        <strain evidence="3">CECT 8472</strain>
    </source>
</reference>